<dbReference type="Pfam" id="PF07892">
    <property type="entry name" value="DUF1667"/>
    <property type="match status" value="1"/>
</dbReference>
<dbReference type="RefSeq" id="WP_023055303.1">
    <property type="nucleotide sequence ID" value="NZ_JAUSTN010000011.1"/>
</dbReference>
<dbReference type="Gene3D" id="3.10.530.10">
    <property type="entry name" value="CPE0013-like"/>
    <property type="match status" value="1"/>
</dbReference>
<evidence type="ECO:0000313" key="1">
    <source>
        <dbReference type="EMBL" id="MDQ0275656.1"/>
    </source>
</evidence>
<accession>A0ABU0AWL4</accession>
<proteinExistence type="predicted"/>
<dbReference type="SUPFAM" id="SSF160148">
    <property type="entry name" value="CPE0013-like"/>
    <property type="match status" value="1"/>
</dbReference>
<gene>
    <name evidence="1" type="ORF">J2S72_001692</name>
</gene>
<dbReference type="InterPro" id="IPR036593">
    <property type="entry name" value="CPE0013-like_sf"/>
</dbReference>
<name>A0ABU0AWL4_9FIRM</name>
<evidence type="ECO:0000313" key="2">
    <source>
        <dbReference type="Proteomes" id="UP001236559"/>
    </source>
</evidence>
<organism evidence="1 2">
    <name type="scientific">Peptoniphilus koenoeneniae</name>
    <dbReference type="NCBI Taxonomy" id="507751"/>
    <lineage>
        <taxon>Bacteria</taxon>
        <taxon>Bacillati</taxon>
        <taxon>Bacillota</taxon>
        <taxon>Tissierellia</taxon>
        <taxon>Tissierellales</taxon>
        <taxon>Peptoniphilaceae</taxon>
        <taxon>Peptoniphilus</taxon>
    </lineage>
</organism>
<protein>
    <submittedName>
        <fullName evidence="1">CxxC motif-containing protein</fullName>
    </submittedName>
</protein>
<sequence length="120" mass="13548">MPEKLICILCPNGCQITYKKNENDLEIIEHGLCPKGDGFVKNEVFHPVRTICTSVRVLNGDLPLVSVRTDREIPKDKIFELMKLIKSLRIEAPVKINDIIYENALGLCNIKATKTINKIS</sequence>
<dbReference type="EMBL" id="JAUSTN010000011">
    <property type="protein sequence ID" value="MDQ0275656.1"/>
    <property type="molecule type" value="Genomic_DNA"/>
</dbReference>
<dbReference type="PANTHER" id="PTHR39450">
    <property type="entry name" value="MOLYBDOPTERIN OXIDOREDUCTASE, 4FE-4S CLUSTER-BINDING SUBUNIT"/>
    <property type="match status" value="1"/>
</dbReference>
<comment type="caution">
    <text evidence="1">The sequence shown here is derived from an EMBL/GenBank/DDBJ whole genome shotgun (WGS) entry which is preliminary data.</text>
</comment>
<reference evidence="1 2" key="1">
    <citation type="submission" date="2023-07" db="EMBL/GenBank/DDBJ databases">
        <title>Genomic Encyclopedia of Type Strains, Phase IV (KMG-IV): sequencing the most valuable type-strain genomes for metagenomic binning, comparative biology and taxonomic classification.</title>
        <authorList>
            <person name="Goeker M."/>
        </authorList>
    </citation>
    <scope>NUCLEOTIDE SEQUENCE [LARGE SCALE GENOMIC DNA]</scope>
    <source>
        <strain evidence="1 2">DSM 22616</strain>
    </source>
</reference>
<dbReference type="Proteomes" id="UP001236559">
    <property type="component" value="Unassembled WGS sequence"/>
</dbReference>
<dbReference type="InterPro" id="IPR012460">
    <property type="entry name" value="DUF1667"/>
</dbReference>
<keyword evidence="2" id="KW-1185">Reference proteome</keyword>
<dbReference type="PANTHER" id="PTHR39450:SF1">
    <property type="entry name" value="DUF1667 DOMAIN-CONTAINING PROTEIN"/>
    <property type="match status" value="1"/>
</dbReference>